<comment type="caution">
    <text evidence="1">The sequence shown here is derived from an EMBL/GenBank/DDBJ whole genome shotgun (WGS) entry which is preliminary data.</text>
</comment>
<name>A0A3S5ARX8_9PLAT</name>
<protein>
    <submittedName>
        <fullName evidence="1">Uncharacterized protein</fullName>
    </submittedName>
</protein>
<dbReference type="AlphaFoldDB" id="A0A3S5ARX8"/>
<sequence length="106" mass="11699">MKLLTSLSAQRLGSRQAVKSPIFEAAASPHGSMSQGGGPFCLVLFTIYDAPFLMPIYCRLICTSAEMLSIIPDLPNQLAFTRVGNKRARMASQWPANGQFRHPREM</sequence>
<gene>
    <name evidence="1" type="ORF">PXEA_LOCUS23950</name>
</gene>
<proteinExistence type="predicted"/>
<dbReference type="EMBL" id="CAAALY010112852">
    <property type="protein sequence ID" value="VEL30510.1"/>
    <property type="molecule type" value="Genomic_DNA"/>
</dbReference>
<accession>A0A3S5ARX8</accession>
<organism evidence="1 2">
    <name type="scientific">Protopolystoma xenopodis</name>
    <dbReference type="NCBI Taxonomy" id="117903"/>
    <lineage>
        <taxon>Eukaryota</taxon>
        <taxon>Metazoa</taxon>
        <taxon>Spiralia</taxon>
        <taxon>Lophotrochozoa</taxon>
        <taxon>Platyhelminthes</taxon>
        <taxon>Monogenea</taxon>
        <taxon>Polyopisthocotylea</taxon>
        <taxon>Polystomatidea</taxon>
        <taxon>Polystomatidae</taxon>
        <taxon>Protopolystoma</taxon>
    </lineage>
</organism>
<dbReference type="Proteomes" id="UP000784294">
    <property type="component" value="Unassembled WGS sequence"/>
</dbReference>
<evidence type="ECO:0000313" key="1">
    <source>
        <dbReference type="EMBL" id="VEL30510.1"/>
    </source>
</evidence>
<evidence type="ECO:0000313" key="2">
    <source>
        <dbReference type="Proteomes" id="UP000784294"/>
    </source>
</evidence>
<keyword evidence="2" id="KW-1185">Reference proteome</keyword>
<reference evidence="1" key="1">
    <citation type="submission" date="2018-11" db="EMBL/GenBank/DDBJ databases">
        <authorList>
            <consortium name="Pathogen Informatics"/>
        </authorList>
    </citation>
    <scope>NUCLEOTIDE SEQUENCE</scope>
</reference>